<keyword evidence="12 13" id="KW-0472">Membrane</keyword>
<proteinExistence type="predicted"/>
<comment type="catalytic activity">
    <reaction evidence="1">
        <text>ATP + protein L-histidine = ADP + protein N-phospho-L-histidine.</text>
        <dbReference type="EC" id="2.7.13.3"/>
    </reaction>
</comment>
<keyword evidence="11" id="KW-0902">Two-component regulatory system</keyword>
<dbReference type="CDD" id="cd01987">
    <property type="entry name" value="USP_KdpD-like"/>
    <property type="match status" value="1"/>
</dbReference>
<dbReference type="InterPro" id="IPR025201">
    <property type="entry name" value="KdpD_TM"/>
</dbReference>
<evidence type="ECO:0000256" key="3">
    <source>
        <dbReference type="ARBA" id="ARBA00012438"/>
    </source>
</evidence>
<evidence type="ECO:0000256" key="9">
    <source>
        <dbReference type="ARBA" id="ARBA00022840"/>
    </source>
</evidence>
<keyword evidence="16" id="KW-1185">Reference proteome</keyword>
<evidence type="ECO:0000256" key="8">
    <source>
        <dbReference type="ARBA" id="ARBA00022777"/>
    </source>
</evidence>
<evidence type="ECO:0000256" key="6">
    <source>
        <dbReference type="ARBA" id="ARBA00022692"/>
    </source>
</evidence>
<evidence type="ECO:0000256" key="5">
    <source>
        <dbReference type="ARBA" id="ARBA00022679"/>
    </source>
</evidence>
<evidence type="ECO:0000256" key="12">
    <source>
        <dbReference type="ARBA" id="ARBA00023136"/>
    </source>
</evidence>
<dbReference type="Pfam" id="PF02518">
    <property type="entry name" value="HATPase_c"/>
    <property type="match status" value="1"/>
</dbReference>
<dbReference type="InterPro" id="IPR005467">
    <property type="entry name" value="His_kinase_dom"/>
</dbReference>
<dbReference type="SMART" id="SM00388">
    <property type="entry name" value="HisKA"/>
    <property type="match status" value="1"/>
</dbReference>
<feature type="transmembrane region" description="Helical" evidence="13">
    <location>
        <begin position="235"/>
        <end position="254"/>
    </location>
</feature>
<feature type="transmembrane region" description="Helical" evidence="13">
    <location>
        <begin position="208"/>
        <end position="229"/>
    </location>
</feature>
<keyword evidence="7" id="KW-0547">Nucleotide-binding</keyword>
<evidence type="ECO:0000256" key="11">
    <source>
        <dbReference type="ARBA" id="ARBA00023012"/>
    </source>
</evidence>
<comment type="subcellular location">
    <subcellularLocation>
        <location evidence="2">Membrane</location>
        <topology evidence="2">Multi-pass membrane protein</topology>
    </subcellularLocation>
</comment>
<dbReference type="InterPro" id="IPR004358">
    <property type="entry name" value="Sig_transdc_His_kin-like_C"/>
</dbReference>
<dbReference type="Gene3D" id="1.10.287.130">
    <property type="match status" value="1"/>
</dbReference>
<dbReference type="PRINTS" id="PR00344">
    <property type="entry name" value="BCTRLSENSOR"/>
</dbReference>
<gene>
    <name evidence="15" type="ORF">H8S37_06540</name>
</gene>
<dbReference type="PROSITE" id="PS50109">
    <property type="entry name" value="HIS_KIN"/>
    <property type="match status" value="1"/>
</dbReference>
<dbReference type="SUPFAM" id="SSF52402">
    <property type="entry name" value="Adenine nucleotide alpha hydrolases-like"/>
    <property type="match status" value="1"/>
</dbReference>
<keyword evidence="9" id="KW-0067">ATP-binding</keyword>
<dbReference type="CDD" id="cd00075">
    <property type="entry name" value="HATPase"/>
    <property type="match status" value="1"/>
</dbReference>
<dbReference type="Pfam" id="PF00512">
    <property type="entry name" value="HisKA"/>
    <property type="match status" value="1"/>
</dbReference>
<dbReference type="Pfam" id="PF13493">
    <property type="entry name" value="DUF4118"/>
    <property type="match status" value="1"/>
</dbReference>
<keyword evidence="8 15" id="KW-0418">Kinase</keyword>
<protein>
    <recommendedName>
        <fullName evidence="3">histidine kinase</fullName>
        <ecNumber evidence="3">2.7.13.3</ecNumber>
    </recommendedName>
</protein>
<dbReference type="AlphaFoldDB" id="A0A923LI74"/>
<dbReference type="InterPro" id="IPR003594">
    <property type="entry name" value="HATPase_dom"/>
</dbReference>
<dbReference type="GO" id="GO:0000155">
    <property type="term" value="F:phosphorelay sensor kinase activity"/>
    <property type="evidence" value="ECO:0007669"/>
    <property type="project" value="InterPro"/>
</dbReference>
<dbReference type="SUPFAM" id="SSF55874">
    <property type="entry name" value="ATPase domain of HSP90 chaperone/DNA topoisomerase II/histidine kinase"/>
    <property type="match status" value="1"/>
</dbReference>
<dbReference type="Gene3D" id="3.30.450.40">
    <property type="match status" value="1"/>
</dbReference>
<dbReference type="SUPFAM" id="SSF47384">
    <property type="entry name" value="Homodimeric domain of signal transducing histidine kinase"/>
    <property type="match status" value="1"/>
</dbReference>
<dbReference type="InterPro" id="IPR003661">
    <property type="entry name" value="HisK_dim/P_dom"/>
</dbReference>
<feature type="transmembrane region" description="Helical" evidence="13">
    <location>
        <begin position="185"/>
        <end position="201"/>
    </location>
</feature>
<dbReference type="Gene3D" id="3.30.565.10">
    <property type="entry name" value="Histidine kinase-like ATPase, C-terminal domain"/>
    <property type="match status" value="1"/>
</dbReference>
<dbReference type="SMART" id="SM00387">
    <property type="entry name" value="HATPase_c"/>
    <property type="match status" value="1"/>
</dbReference>
<dbReference type="GO" id="GO:0005524">
    <property type="term" value="F:ATP binding"/>
    <property type="evidence" value="ECO:0007669"/>
    <property type="project" value="UniProtKB-KW"/>
</dbReference>
<keyword evidence="6 13" id="KW-0812">Transmembrane</keyword>
<keyword evidence="4" id="KW-0597">Phosphoprotein</keyword>
<dbReference type="PANTHER" id="PTHR45569:SF1">
    <property type="entry name" value="SENSOR PROTEIN KDPD"/>
    <property type="match status" value="1"/>
</dbReference>
<evidence type="ECO:0000256" key="2">
    <source>
        <dbReference type="ARBA" id="ARBA00004141"/>
    </source>
</evidence>
<dbReference type="InterPro" id="IPR052023">
    <property type="entry name" value="Histidine_kinase_KdpD"/>
</dbReference>
<dbReference type="EMBL" id="JACOPF010000001">
    <property type="protein sequence ID" value="MBC5688587.1"/>
    <property type="molecule type" value="Genomic_DNA"/>
</dbReference>
<dbReference type="Proteomes" id="UP000652477">
    <property type="component" value="Unassembled WGS sequence"/>
</dbReference>
<comment type="caution">
    <text evidence="15">The sequence shown here is derived from an EMBL/GenBank/DDBJ whole genome shotgun (WGS) entry which is preliminary data.</text>
</comment>
<evidence type="ECO:0000256" key="13">
    <source>
        <dbReference type="SAM" id="Phobius"/>
    </source>
</evidence>
<evidence type="ECO:0000256" key="7">
    <source>
        <dbReference type="ARBA" id="ARBA00022741"/>
    </source>
</evidence>
<dbReference type="RefSeq" id="WP_186875194.1">
    <property type="nucleotide sequence ID" value="NZ_JACOPF010000001.1"/>
</dbReference>
<evidence type="ECO:0000256" key="4">
    <source>
        <dbReference type="ARBA" id="ARBA00022553"/>
    </source>
</evidence>
<dbReference type="FunFam" id="3.30.565.10:FF:000006">
    <property type="entry name" value="Sensor histidine kinase WalK"/>
    <property type="match status" value="1"/>
</dbReference>
<reference evidence="15" key="1">
    <citation type="submission" date="2020-08" db="EMBL/GenBank/DDBJ databases">
        <title>Genome public.</title>
        <authorList>
            <person name="Liu C."/>
            <person name="Sun Q."/>
        </authorList>
    </citation>
    <scope>NUCLEOTIDE SEQUENCE</scope>
    <source>
        <strain evidence="15">NSJ-55</strain>
    </source>
</reference>
<keyword evidence="10 13" id="KW-1133">Transmembrane helix</keyword>
<dbReference type="InterPro" id="IPR038318">
    <property type="entry name" value="KdpD_sf"/>
</dbReference>
<dbReference type="Gene3D" id="1.20.120.620">
    <property type="entry name" value="Backbone structure of the membrane domain of e. Coli histidine kinase receptor kdpd"/>
    <property type="match status" value="1"/>
</dbReference>
<dbReference type="EC" id="2.7.13.3" evidence="3"/>
<dbReference type="PANTHER" id="PTHR45569">
    <property type="entry name" value="SENSOR PROTEIN KDPD"/>
    <property type="match status" value="1"/>
</dbReference>
<dbReference type="InterPro" id="IPR014729">
    <property type="entry name" value="Rossmann-like_a/b/a_fold"/>
</dbReference>
<dbReference type="CDD" id="cd00082">
    <property type="entry name" value="HisKA"/>
    <property type="match status" value="1"/>
</dbReference>
<evidence type="ECO:0000256" key="1">
    <source>
        <dbReference type="ARBA" id="ARBA00000085"/>
    </source>
</evidence>
<evidence type="ECO:0000259" key="14">
    <source>
        <dbReference type="PROSITE" id="PS50109"/>
    </source>
</evidence>
<evidence type="ECO:0000256" key="10">
    <source>
        <dbReference type="ARBA" id="ARBA00022989"/>
    </source>
</evidence>
<dbReference type="Gene3D" id="3.40.50.620">
    <property type="entry name" value="HUPs"/>
    <property type="match status" value="1"/>
</dbReference>
<dbReference type="InterPro" id="IPR036097">
    <property type="entry name" value="HisK_dim/P_sf"/>
</dbReference>
<evidence type="ECO:0000313" key="15">
    <source>
        <dbReference type="EMBL" id="MBC5688587.1"/>
    </source>
</evidence>
<dbReference type="InterPro" id="IPR029016">
    <property type="entry name" value="GAF-like_dom_sf"/>
</dbReference>
<feature type="transmembrane region" description="Helical" evidence="13">
    <location>
        <begin position="155"/>
        <end position="179"/>
    </location>
</feature>
<evidence type="ECO:0000313" key="16">
    <source>
        <dbReference type="Proteomes" id="UP000652477"/>
    </source>
</evidence>
<name>A0A923LI74_9FIRM</name>
<dbReference type="InterPro" id="IPR036890">
    <property type="entry name" value="HATPase_C_sf"/>
</dbReference>
<keyword evidence="5" id="KW-0808">Transferase</keyword>
<organism evidence="15 16">
    <name type="scientific">Mediterraneibacter hominis</name>
    <dbReference type="NCBI Taxonomy" id="2763054"/>
    <lineage>
        <taxon>Bacteria</taxon>
        <taxon>Bacillati</taxon>
        <taxon>Bacillota</taxon>
        <taxon>Clostridia</taxon>
        <taxon>Lachnospirales</taxon>
        <taxon>Lachnospiraceae</taxon>
        <taxon>Mediterraneibacter</taxon>
    </lineage>
</organism>
<dbReference type="GO" id="GO:0005886">
    <property type="term" value="C:plasma membrane"/>
    <property type="evidence" value="ECO:0007669"/>
    <property type="project" value="TreeGrafter"/>
</dbReference>
<accession>A0A923LI74</accession>
<sequence>MGEKKETEEHLLICLSSSESNEKVIRQGAKLARAFHGKFTALYVETQKNAGITEENRKKLNKNIRLAQQLGARVVTSYGSDIAEEIAAYARVSGVSKIVLGRTYTKRHPLFIRDSLSEKLSRLAPGLEIFLVPDAYGKTYRYKYQKTKAIEYKELWKDMVICILGLGLSTAVASLFVGLGLSDTNIIMVYILGVLLVAILTSRQIWGILTSILSVLIFNFFFTMPVYTFNVSDPAYIVTFFVMFVTAFTCSALTKKVKNYARQSARKSYRTELLLETSRKLQEATDLREIAMQTVQQLGRLLEKNIYFYFGKPEINHIPEVYKKNDNAPSMLEESEIGVAQWTYRNNRRAGFSTETLPGSRCMFLAVRSAESVFAVVGIDMEGEEIPSFEAGIMEAILNECAFALEKENLLAQQKETDLRLQKEQLRANLLRSISHDLRTPLTSISGNAENLLMNEETMSEEQRKKVYRDVYDDSMWLINLVENLLFVTRIENGTMELNIQGEIVEDVIEEAVRHVNRRGKNQEICVECDGLLMAKMDVKLMMQVIINLVDNAVKYTPADSKITVKAKQYQNKAVISVADNGPGIPPDQKEKLFQMFYTLGNTVADGRRGMGLGLSLCRSIVNAHGSEIKIYDNVPCGAVFRFELEVEDVRL</sequence>
<feature type="domain" description="Histidine kinase" evidence="14">
    <location>
        <begin position="433"/>
        <end position="649"/>
    </location>
</feature>